<gene>
    <name evidence="1" type="ORF">DPMN_186138</name>
</gene>
<dbReference type="AlphaFoldDB" id="A0A9D4I698"/>
<evidence type="ECO:0000313" key="1">
    <source>
        <dbReference type="EMBL" id="KAH3751571.1"/>
    </source>
</evidence>
<reference evidence="1" key="2">
    <citation type="submission" date="2020-11" db="EMBL/GenBank/DDBJ databases">
        <authorList>
            <person name="McCartney M.A."/>
            <person name="Auch B."/>
            <person name="Kono T."/>
            <person name="Mallez S."/>
            <person name="Becker A."/>
            <person name="Gohl D.M."/>
            <person name="Silverstein K.A.T."/>
            <person name="Koren S."/>
            <person name="Bechman K.B."/>
            <person name="Herman A."/>
            <person name="Abrahante J.E."/>
            <person name="Garbe J."/>
        </authorList>
    </citation>
    <scope>NUCLEOTIDE SEQUENCE</scope>
    <source>
        <strain evidence="1">Duluth1</strain>
        <tissue evidence="1">Whole animal</tissue>
    </source>
</reference>
<organism evidence="1 2">
    <name type="scientific">Dreissena polymorpha</name>
    <name type="common">Zebra mussel</name>
    <name type="synonym">Mytilus polymorpha</name>
    <dbReference type="NCBI Taxonomy" id="45954"/>
    <lineage>
        <taxon>Eukaryota</taxon>
        <taxon>Metazoa</taxon>
        <taxon>Spiralia</taxon>
        <taxon>Lophotrochozoa</taxon>
        <taxon>Mollusca</taxon>
        <taxon>Bivalvia</taxon>
        <taxon>Autobranchia</taxon>
        <taxon>Heteroconchia</taxon>
        <taxon>Euheterodonta</taxon>
        <taxon>Imparidentia</taxon>
        <taxon>Neoheterodontei</taxon>
        <taxon>Myida</taxon>
        <taxon>Dreissenoidea</taxon>
        <taxon>Dreissenidae</taxon>
        <taxon>Dreissena</taxon>
    </lineage>
</organism>
<reference evidence="1" key="1">
    <citation type="journal article" date="2019" name="bioRxiv">
        <title>The Genome of the Zebra Mussel, Dreissena polymorpha: A Resource for Invasive Species Research.</title>
        <authorList>
            <person name="McCartney M.A."/>
            <person name="Auch B."/>
            <person name="Kono T."/>
            <person name="Mallez S."/>
            <person name="Zhang Y."/>
            <person name="Obille A."/>
            <person name="Becker A."/>
            <person name="Abrahante J.E."/>
            <person name="Garbe J."/>
            <person name="Badalamenti J.P."/>
            <person name="Herman A."/>
            <person name="Mangelson H."/>
            <person name="Liachko I."/>
            <person name="Sullivan S."/>
            <person name="Sone E.D."/>
            <person name="Koren S."/>
            <person name="Silverstein K.A.T."/>
            <person name="Beckman K.B."/>
            <person name="Gohl D.M."/>
        </authorList>
    </citation>
    <scope>NUCLEOTIDE SEQUENCE</scope>
    <source>
        <strain evidence="1">Duluth1</strain>
        <tissue evidence="1">Whole animal</tissue>
    </source>
</reference>
<dbReference type="EMBL" id="JAIWYP010000010">
    <property type="protein sequence ID" value="KAH3751571.1"/>
    <property type="molecule type" value="Genomic_DNA"/>
</dbReference>
<dbReference type="Proteomes" id="UP000828390">
    <property type="component" value="Unassembled WGS sequence"/>
</dbReference>
<name>A0A9D4I698_DREPO</name>
<proteinExistence type="predicted"/>
<sequence length="57" mass="5987">MTNYSASGCPSVLAMASEHRALMTSSNITSSSCCCGILLNPSAPSFSRPALYTAWKL</sequence>
<accession>A0A9D4I698</accession>
<comment type="caution">
    <text evidence="1">The sequence shown here is derived from an EMBL/GenBank/DDBJ whole genome shotgun (WGS) entry which is preliminary data.</text>
</comment>
<keyword evidence="2" id="KW-1185">Reference proteome</keyword>
<evidence type="ECO:0000313" key="2">
    <source>
        <dbReference type="Proteomes" id="UP000828390"/>
    </source>
</evidence>
<protein>
    <submittedName>
        <fullName evidence="1">Uncharacterized protein</fullName>
    </submittedName>
</protein>